<dbReference type="InterPro" id="IPR029039">
    <property type="entry name" value="Flavoprotein-like_sf"/>
</dbReference>
<dbReference type="EMBL" id="MZGW01000002">
    <property type="protein sequence ID" value="OPJ56257.1"/>
    <property type="molecule type" value="Genomic_DNA"/>
</dbReference>
<dbReference type="AlphaFoldDB" id="A0A1V4I9S2"/>
<dbReference type="Proteomes" id="UP000190140">
    <property type="component" value="Unassembled WGS sequence"/>
</dbReference>
<dbReference type="SUPFAM" id="SSF52218">
    <property type="entry name" value="Flavoproteins"/>
    <property type="match status" value="1"/>
</dbReference>
<dbReference type="InterPro" id="IPR026816">
    <property type="entry name" value="Flavodoxin_dom"/>
</dbReference>
<dbReference type="OrthoDB" id="2146857at2"/>
<name>A0A1V4I9S2_9FIRM</name>
<dbReference type="GO" id="GO:0070819">
    <property type="term" value="F:menaquinone-dependent protoporphyrinogen oxidase activity"/>
    <property type="evidence" value="ECO:0007669"/>
    <property type="project" value="TreeGrafter"/>
</dbReference>
<dbReference type="STRING" id="29349.CLOTH_06610"/>
<reference evidence="2 3" key="1">
    <citation type="submission" date="2017-03" db="EMBL/GenBank/DDBJ databases">
        <title>Genome sequence of Clostridium thermoalcaliphilum DSM 7309.</title>
        <authorList>
            <person name="Poehlein A."/>
            <person name="Daniel R."/>
        </authorList>
    </citation>
    <scope>NUCLEOTIDE SEQUENCE [LARGE SCALE GENOMIC DNA]</scope>
    <source>
        <strain evidence="2 3">DSM 7309</strain>
    </source>
</reference>
<organism evidence="2 3">
    <name type="scientific">Alkalithermobacter paradoxus</name>
    <dbReference type="NCBI Taxonomy" id="29349"/>
    <lineage>
        <taxon>Bacteria</taxon>
        <taxon>Bacillati</taxon>
        <taxon>Bacillota</taxon>
        <taxon>Clostridia</taxon>
        <taxon>Peptostreptococcales</taxon>
        <taxon>Tepidibacteraceae</taxon>
        <taxon>Alkalithermobacter</taxon>
    </lineage>
</organism>
<protein>
    <submittedName>
        <fullName evidence="2">Protoporphyrinogen oxidase</fullName>
    </submittedName>
</protein>
<sequence>MNTLIAYFSKYGCSEKCAINLSKKLNGNVDLLNLKKSGSIDLSKYDKVIIGGPIYIGKISKEVSQFCSENLDLLKTKKLGLYICGMRENDYIDIQINASFPKDLIDNATSVEYFGGEFIFEKMNFIDRLITKKVAKVNNNVSNILEENIDKLARVMNNIQ</sequence>
<evidence type="ECO:0000313" key="3">
    <source>
        <dbReference type="Proteomes" id="UP000190140"/>
    </source>
</evidence>
<dbReference type="Pfam" id="PF12724">
    <property type="entry name" value="Flavodoxin_5"/>
    <property type="match status" value="1"/>
</dbReference>
<dbReference type="RefSeq" id="WP_079411201.1">
    <property type="nucleotide sequence ID" value="NZ_MZGW01000002.1"/>
</dbReference>
<dbReference type="PANTHER" id="PTHR38030:SF2">
    <property type="entry name" value="PROTOPORPHYRINOGEN IX DEHYDROGENASE [QUINONE]"/>
    <property type="match status" value="1"/>
</dbReference>
<dbReference type="PANTHER" id="PTHR38030">
    <property type="entry name" value="PROTOPORPHYRINOGEN IX DEHYDROGENASE [MENAQUINONE]"/>
    <property type="match status" value="1"/>
</dbReference>
<proteinExistence type="predicted"/>
<gene>
    <name evidence="2" type="ORF">CLOTH_06610</name>
</gene>
<feature type="domain" description="Flavodoxin" evidence="1">
    <location>
        <begin position="4"/>
        <end position="138"/>
    </location>
</feature>
<accession>A0A1V4I9S2</accession>
<dbReference type="GO" id="GO:0010181">
    <property type="term" value="F:FMN binding"/>
    <property type="evidence" value="ECO:0007669"/>
    <property type="project" value="TreeGrafter"/>
</dbReference>
<evidence type="ECO:0000259" key="1">
    <source>
        <dbReference type="Pfam" id="PF12724"/>
    </source>
</evidence>
<evidence type="ECO:0000313" key="2">
    <source>
        <dbReference type="EMBL" id="OPJ56257.1"/>
    </source>
</evidence>
<dbReference type="Gene3D" id="3.40.50.360">
    <property type="match status" value="1"/>
</dbReference>
<dbReference type="GO" id="GO:0006783">
    <property type="term" value="P:heme biosynthetic process"/>
    <property type="evidence" value="ECO:0007669"/>
    <property type="project" value="TreeGrafter"/>
</dbReference>
<comment type="caution">
    <text evidence="2">The sequence shown here is derived from an EMBL/GenBank/DDBJ whole genome shotgun (WGS) entry which is preliminary data.</text>
</comment>
<keyword evidence="3" id="KW-1185">Reference proteome</keyword>
<dbReference type="InterPro" id="IPR052200">
    <property type="entry name" value="Protoporphyrinogen_IX_DH"/>
</dbReference>